<protein>
    <submittedName>
        <fullName evidence="3">Uncharacterized protein</fullName>
    </submittedName>
</protein>
<feature type="region of interest" description="Disordered" evidence="1">
    <location>
        <begin position="333"/>
        <end position="475"/>
    </location>
</feature>
<dbReference type="InParanoid" id="A0A165G7X5"/>
<dbReference type="Proteomes" id="UP000076842">
    <property type="component" value="Unassembled WGS sequence"/>
</dbReference>
<feature type="compositionally biased region" description="Low complexity" evidence="1">
    <location>
        <begin position="19"/>
        <end position="35"/>
    </location>
</feature>
<feature type="region of interest" description="Disordered" evidence="1">
    <location>
        <begin position="1"/>
        <end position="75"/>
    </location>
</feature>
<name>A0A165G7X5_9BASI</name>
<dbReference type="OrthoDB" id="10618068at2759"/>
<keyword evidence="2" id="KW-0812">Transmembrane</keyword>
<keyword evidence="4" id="KW-1185">Reference proteome</keyword>
<gene>
    <name evidence="3" type="ORF">CALCODRAFT_508568</name>
</gene>
<feature type="compositionally biased region" description="Basic and acidic residues" evidence="1">
    <location>
        <begin position="366"/>
        <end position="375"/>
    </location>
</feature>
<feature type="compositionally biased region" description="Low complexity" evidence="1">
    <location>
        <begin position="44"/>
        <end position="69"/>
    </location>
</feature>
<feature type="transmembrane region" description="Helical" evidence="2">
    <location>
        <begin position="152"/>
        <end position="171"/>
    </location>
</feature>
<evidence type="ECO:0000256" key="2">
    <source>
        <dbReference type="SAM" id="Phobius"/>
    </source>
</evidence>
<keyword evidence="2" id="KW-1133">Transmembrane helix</keyword>
<feature type="compositionally biased region" description="Acidic residues" evidence="1">
    <location>
        <begin position="402"/>
        <end position="413"/>
    </location>
</feature>
<dbReference type="AlphaFoldDB" id="A0A165G7X5"/>
<feature type="compositionally biased region" description="Low complexity" evidence="1">
    <location>
        <begin position="341"/>
        <end position="353"/>
    </location>
</feature>
<evidence type="ECO:0000313" key="4">
    <source>
        <dbReference type="Proteomes" id="UP000076842"/>
    </source>
</evidence>
<keyword evidence="2" id="KW-0472">Membrane</keyword>
<organism evidence="3 4">
    <name type="scientific">Calocera cornea HHB12733</name>
    <dbReference type="NCBI Taxonomy" id="1353952"/>
    <lineage>
        <taxon>Eukaryota</taxon>
        <taxon>Fungi</taxon>
        <taxon>Dikarya</taxon>
        <taxon>Basidiomycota</taxon>
        <taxon>Agaricomycotina</taxon>
        <taxon>Dacrymycetes</taxon>
        <taxon>Dacrymycetales</taxon>
        <taxon>Dacrymycetaceae</taxon>
        <taxon>Calocera</taxon>
    </lineage>
</organism>
<evidence type="ECO:0000256" key="1">
    <source>
        <dbReference type="SAM" id="MobiDB-lite"/>
    </source>
</evidence>
<evidence type="ECO:0000313" key="3">
    <source>
        <dbReference type="EMBL" id="KZT57708.1"/>
    </source>
</evidence>
<dbReference type="EMBL" id="KV423959">
    <property type="protein sequence ID" value="KZT57708.1"/>
    <property type="molecule type" value="Genomic_DNA"/>
</dbReference>
<feature type="compositionally biased region" description="Acidic residues" evidence="1">
    <location>
        <begin position="457"/>
        <end position="475"/>
    </location>
</feature>
<accession>A0A165G7X5</accession>
<reference evidence="3 4" key="1">
    <citation type="journal article" date="2016" name="Mol. Biol. Evol.">
        <title>Comparative Genomics of Early-Diverging Mushroom-Forming Fungi Provides Insights into the Origins of Lignocellulose Decay Capabilities.</title>
        <authorList>
            <person name="Nagy L.G."/>
            <person name="Riley R."/>
            <person name="Tritt A."/>
            <person name="Adam C."/>
            <person name="Daum C."/>
            <person name="Floudas D."/>
            <person name="Sun H."/>
            <person name="Yadav J.S."/>
            <person name="Pangilinan J."/>
            <person name="Larsson K.H."/>
            <person name="Matsuura K."/>
            <person name="Barry K."/>
            <person name="Labutti K."/>
            <person name="Kuo R."/>
            <person name="Ohm R.A."/>
            <person name="Bhattacharya S.S."/>
            <person name="Shirouzu T."/>
            <person name="Yoshinaga Y."/>
            <person name="Martin F.M."/>
            <person name="Grigoriev I.V."/>
            <person name="Hibbett D.S."/>
        </authorList>
    </citation>
    <scope>NUCLEOTIDE SEQUENCE [LARGE SCALE GENOMIC DNA]</scope>
    <source>
        <strain evidence="3 4">HHB12733</strain>
    </source>
</reference>
<proteinExistence type="predicted"/>
<sequence>MSGHHAQHRGGSAAPSAPTHTLTHGHTHTQTYTQDGHPRPPHHPTLASASLTAEAASSSLSPLQSPRLPGNRAARQRVHVPAAYSDAYYSPPVVLPQSREGARGHYRQRRMADLGVDADTDVVNGDGAPGSSWVAAAGKHLLRRLTRAAKGANWPVVIAFGSCLIILLRALTGTGYMPPSSPNTLSPADTLSPGETALLSHLLPAPPSKGWTQAWDVWRQLAEDLRRQMLEDREKWVGRVRPERERGRGRIGASTAGAGGVDGHGAQGEDNVLMLDMDGDGVAEVELPPEVLEELGLEFLAEQALPEGLEPVDEEPRDQEGYAAGEARKELAGEELGGVGPEPELGVESGLLPLEDELEPSPPEPRATEHAEDRAALGLGDAQPAEPAQAELEGGRGLAEPQEGDADDMELYSEPDTVHSTLPPSEEEEAAERAERLLGGDGVAVGVGPEAASRLDETEDEGEEENEGEEHEQQQ</sequence>
<feature type="compositionally biased region" description="Low complexity" evidence="1">
    <location>
        <begin position="382"/>
        <end position="391"/>
    </location>
</feature>